<gene>
    <name evidence="4" type="ORF">GCM10010439_54380</name>
</gene>
<dbReference type="CDD" id="cd01043">
    <property type="entry name" value="DPS"/>
    <property type="match status" value="1"/>
</dbReference>
<keyword evidence="5" id="KW-1185">Reference proteome</keyword>
<dbReference type="Gene3D" id="1.20.1260.10">
    <property type="match status" value="1"/>
</dbReference>
<proteinExistence type="inferred from homology"/>
<accession>A0ABN3UJU3</accession>
<comment type="similarity">
    <text evidence="1 2">Belongs to the Dps family.</text>
</comment>
<dbReference type="Proteomes" id="UP001501842">
    <property type="component" value="Unassembled WGS sequence"/>
</dbReference>
<evidence type="ECO:0000313" key="4">
    <source>
        <dbReference type="EMBL" id="GAA2733712.1"/>
    </source>
</evidence>
<dbReference type="SUPFAM" id="SSF47240">
    <property type="entry name" value="Ferritin-like"/>
    <property type="match status" value="1"/>
</dbReference>
<dbReference type="PANTHER" id="PTHR42932">
    <property type="entry name" value="GENERAL STRESS PROTEIN 20U"/>
    <property type="match status" value="1"/>
</dbReference>
<dbReference type="PIRSF" id="PIRSF005900">
    <property type="entry name" value="Dps"/>
    <property type="match status" value="1"/>
</dbReference>
<dbReference type="Pfam" id="PF00210">
    <property type="entry name" value="Ferritin"/>
    <property type="match status" value="1"/>
</dbReference>
<dbReference type="PRINTS" id="PR01346">
    <property type="entry name" value="HELNAPAPROT"/>
</dbReference>
<evidence type="ECO:0000313" key="5">
    <source>
        <dbReference type="Proteomes" id="UP001501842"/>
    </source>
</evidence>
<dbReference type="RefSeq" id="WP_344454239.1">
    <property type="nucleotide sequence ID" value="NZ_BAAATZ010000026.1"/>
</dbReference>
<reference evidence="4 5" key="1">
    <citation type="journal article" date="2019" name="Int. J. Syst. Evol. Microbiol.">
        <title>The Global Catalogue of Microorganisms (GCM) 10K type strain sequencing project: providing services to taxonomists for standard genome sequencing and annotation.</title>
        <authorList>
            <consortium name="The Broad Institute Genomics Platform"/>
            <consortium name="The Broad Institute Genome Sequencing Center for Infectious Disease"/>
            <person name="Wu L."/>
            <person name="Ma J."/>
        </authorList>
    </citation>
    <scope>NUCLEOTIDE SEQUENCE [LARGE SCALE GENOMIC DNA]</scope>
    <source>
        <strain evidence="4 5">JCM 8201</strain>
    </source>
</reference>
<organism evidence="4 5">
    <name type="scientific">Actinocorallia aurantiaca</name>
    <dbReference type="NCBI Taxonomy" id="46204"/>
    <lineage>
        <taxon>Bacteria</taxon>
        <taxon>Bacillati</taxon>
        <taxon>Actinomycetota</taxon>
        <taxon>Actinomycetes</taxon>
        <taxon>Streptosporangiales</taxon>
        <taxon>Thermomonosporaceae</taxon>
        <taxon>Actinocorallia</taxon>
    </lineage>
</organism>
<dbReference type="EMBL" id="BAAATZ010000026">
    <property type="protein sequence ID" value="GAA2733712.1"/>
    <property type="molecule type" value="Genomic_DNA"/>
</dbReference>
<evidence type="ECO:0000256" key="2">
    <source>
        <dbReference type="RuleBase" id="RU003875"/>
    </source>
</evidence>
<comment type="caution">
    <text evidence="4">The sequence shown here is derived from an EMBL/GenBank/DDBJ whole genome shotgun (WGS) entry which is preliminary data.</text>
</comment>
<name>A0ABN3UJU3_9ACTN</name>
<dbReference type="InterPro" id="IPR008331">
    <property type="entry name" value="Ferritin_DPS_dom"/>
</dbReference>
<evidence type="ECO:0000259" key="3">
    <source>
        <dbReference type="Pfam" id="PF00210"/>
    </source>
</evidence>
<protein>
    <submittedName>
        <fullName evidence="4">DNA starvation/stationary phase protection protein</fullName>
    </submittedName>
</protein>
<feature type="domain" description="Ferritin/DPS" evidence="3">
    <location>
        <begin position="19"/>
        <end position="151"/>
    </location>
</feature>
<dbReference type="InterPro" id="IPR012347">
    <property type="entry name" value="Ferritin-like"/>
</dbReference>
<dbReference type="InterPro" id="IPR009078">
    <property type="entry name" value="Ferritin-like_SF"/>
</dbReference>
<dbReference type="PANTHER" id="PTHR42932:SF2">
    <property type="entry name" value="DNA PROTECTION DURING STARVATION PROTEIN 1"/>
    <property type="match status" value="1"/>
</dbReference>
<dbReference type="InterPro" id="IPR002177">
    <property type="entry name" value="DPS_DNA-bd"/>
</dbReference>
<sequence length="154" mass="16922">MAVVKSPLTDDVRNTVGQALQGSLIDLLDLSLTAKQAHWNVTGRTFKMIHEQLDVLTSLARTGADSVAERAVMIAVNPDGRVQTVAHETSLPALEPGWLPEDKVIHAVVEALSGTISRFRERIDAVEADQVTQDLLTSITGQLEEQHWMFSVQR</sequence>
<evidence type="ECO:0000256" key="1">
    <source>
        <dbReference type="ARBA" id="ARBA00009497"/>
    </source>
</evidence>